<evidence type="ECO:0000313" key="1">
    <source>
        <dbReference type="EMBL" id="CBI24620.3"/>
    </source>
</evidence>
<evidence type="ECO:0000313" key="2">
    <source>
        <dbReference type="Proteomes" id="UP000009183"/>
    </source>
</evidence>
<dbReference type="EMBL" id="FN595506">
    <property type="protein sequence ID" value="CBI24620.3"/>
    <property type="molecule type" value="Genomic_DNA"/>
</dbReference>
<organism evidence="1 2">
    <name type="scientific">Vitis vinifera</name>
    <name type="common">Grape</name>
    <dbReference type="NCBI Taxonomy" id="29760"/>
    <lineage>
        <taxon>Eukaryota</taxon>
        <taxon>Viridiplantae</taxon>
        <taxon>Streptophyta</taxon>
        <taxon>Embryophyta</taxon>
        <taxon>Tracheophyta</taxon>
        <taxon>Spermatophyta</taxon>
        <taxon>Magnoliopsida</taxon>
        <taxon>eudicotyledons</taxon>
        <taxon>Gunneridae</taxon>
        <taxon>Pentapetalae</taxon>
        <taxon>rosids</taxon>
        <taxon>Vitales</taxon>
        <taxon>Vitaceae</taxon>
        <taxon>Viteae</taxon>
        <taxon>Vitis</taxon>
    </lineage>
</organism>
<sequence length="53" mass="6146">MILCVMILVKPGLNLTKCKLNNQGMYLEKVMAMFEKAEDEYYELISKKSIICL</sequence>
<protein>
    <submittedName>
        <fullName evidence="1">Uncharacterized protein</fullName>
    </submittedName>
</protein>
<reference evidence="2" key="1">
    <citation type="journal article" date="2007" name="Nature">
        <title>The grapevine genome sequence suggests ancestral hexaploidization in major angiosperm phyla.</title>
        <authorList>
            <consortium name="The French-Italian Public Consortium for Grapevine Genome Characterization."/>
            <person name="Jaillon O."/>
            <person name="Aury J.-M."/>
            <person name="Noel B."/>
            <person name="Policriti A."/>
            <person name="Clepet C."/>
            <person name="Casagrande A."/>
            <person name="Choisne N."/>
            <person name="Aubourg S."/>
            <person name="Vitulo N."/>
            <person name="Jubin C."/>
            <person name="Vezzi A."/>
            <person name="Legeai F."/>
            <person name="Hugueney P."/>
            <person name="Dasilva C."/>
            <person name="Horner D."/>
            <person name="Mica E."/>
            <person name="Jublot D."/>
            <person name="Poulain J."/>
            <person name="Bruyere C."/>
            <person name="Billault A."/>
            <person name="Segurens B."/>
            <person name="Gouyvenoux M."/>
            <person name="Ugarte E."/>
            <person name="Cattonaro F."/>
            <person name="Anthouard V."/>
            <person name="Vico V."/>
            <person name="Del Fabbro C."/>
            <person name="Alaux M."/>
            <person name="Di Gaspero G."/>
            <person name="Dumas V."/>
            <person name="Felice N."/>
            <person name="Paillard S."/>
            <person name="Juman I."/>
            <person name="Moroldo M."/>
            <person name="Scalabrin S."/>
            <person name="Canaguier A."/>
            <person name="Le Clainche I."/>
            <person name="Malacrida G."/>
            <person name="Durand E."/>
            <person name="Pesole G."/>
            <person name="Laucou V."/>
            <person name="Chatelet P."/>
            <person name="Merdinoglu D."/>
            <person name="Delledonne M."/>
            <person name="Pezzotti M."/>
            <person name="Lecharny A."/>
            <person name="Scarpelli C."/>
            <person name="Artiguenave F."/>
            <person name="Pe M.E."/>
            <person name="Valle G."/>
            <person name="Morgante M."/>
            <person name="Caboche M."/>
            <person name="Adam-Blondon A.-F."/>
            <person name="Weissenbach J."/>
            <person name="Quetier F."/>
            <person name="Wincker P."/>
        </authorList>
    </citation>
    <scope>NUCLEOTIDE SEQUENCE [LARGE SCALE GENOMIC DNA]</scope>
    <source>
        <strain evidence="2">cv. Pinot noir / PN40024</strain>
    </source>
</reference>
<dbReference type="HOGENOM" id="CLU_3072602_0_0_1"/>
<accession>D7T214</accession>
<dbReference type="PaxDb" id="29760-VIT_16s0022g00190.t01"/>
<proteinExistence type="predicted"/>
<dbReference type="InParanoid" id="D7T214"/>
<gene>
    <name evidence="1" type="ordered locus">VIT_16s0022g00190</name>
</gene>
<name>D7T214_VITVI</name>
<dbReference type="AlphaFoldDB" id="D7T214"/>
<dbReference type="Proteomes" id="UP000009183">
    <property type="component" value="Chromosome 16"/>
</dbReference>
<keyword evidence="2" id="KW-1185">Reference proteome</keyword>